<comment type="caution">
    <text evidence="1">The sequence shown here is derived from an EMBL/GenBank/DDBJ whole genome shotgun (WGS) entry which is preliminary data.</text>
</comment>
<keyword evidence="2" id="KW-1185">Reference proteome</keyword>
<feature type="non-terminal residue" evidence="1">
    <location>
        <position position="69"/>
    </location>
</feature>
<evidence type="ECO:0000313" key="2">
    <source>
        <dbReference type="Proteomes" id="UP000696485"/>
    </source>
</evidence>
<accession>A0A9P5S8X6</accession>
<dbReference type="EMBL" id="JAAAUY010002085">
    <property type="protein sequence ID" value="KAF9315395.1"/>
    <property type="molecule type" value="Genomic_DNA"/>
</dbReference>
<sequence>MLGLLLYQRCMFGNHDLVFKEVDPQLVEHAFGRIRIISGGHAVTVMDEPFVSKAVENYFAAIDPYFARE</sequence>
<organism evidence="1 2">
    <name type="scientific">Podila minutissima</name>
    <dbReference type="NCBI Taxonomy" id="64525"/>
    <lineage>
        <taxon>Eukaryota</taxon>
        <taxon>Fungi</taxon>
        <taxon>Fungi incertae sedis</taxon>
        <taxon>Mucoromycota</taxon>
        <taxon>Mortierellomycotina</taxon>
        <taxon>Mortierellomycetes</taxon>
        <taxon>Mortierellales</taxon>
        <taxon>Mortierellaceae</taxon>
        <taxon>Podila</taxon>
    </lineage>
</organism>
<gene>
    <name evidence="1" type="ORF">BG006_003763</name>
</gene>
<dbReference type="Proteomes" id="UP000696485">
    <property type="component" value="Unassembled WGS sequence"/>
</dbReference>
<dbReference type="AlphaFoldDB" id="A0A9P5S8X6"/>
<protein>
    <submittedName>
        <fullName evidence="1">Uncharacterized protein</fullName>
    </submittedName>
</protein>
<evidence type="ECO:0000313" key="1">
    <source>
        <dbReference type="EMBL" id="KAF9315395.1"/>
    </source>
</evidence>
<proteinExistence type="predicted"/>
<reference evidence="1" key="1">
    <citation type="journal article" date="2020" name="Fungal Divers.">
        <title>Resolving the Mortierellaceae phylogeny through synthesis of multi-gene phylogenetics and phylogenomics.</title>
        <authorList>
            <person name="Vandepol N."/>
            <person name="Liber J."/>
            <person name="Desiro A."/>
            <person name="Na H."/>
            <person name="Kennedy M."/>
            <person name="Barry K."/>
            <person name="Grigoriev I.V."/>
            <person name="Miller A.N."/>
            <person name="O'Donnell K."/>
            <person name="Stajich J.E."/>
            <person name="Bonito G."/>
        </authorList>
    </citation>
    <scope>NUCLEOTIDE SEQUENCE</scope>
    <source>
        <strain evidence="1">NVP1</strain>
    </source>
</reference>
<name>A0A9P5S8X6_9FUNG</name>